<keyword evidence="2" id="KW-1185">Reference proteome</keyword>
<reference evidence="1 2" key="1">
    <citation type="submission" date="2013-04" db="EMBL/GenBank/DDBJ databases">
        <title>The Genome Sequence of Parabacteroides gordonii DSM 23371.</title>
        <authorList>
            <consortium name="The Broad Institute Genomics Platform"/>
            <person name="Earl A."/>
            <person name="Ward D."/>
            <person name="Feldgarden M."/>
            <person name="Gevers D."/>
            <person name="Martens E."/>
            <person name="Sakamoto M."/>
            <person name="Benno Y."/>
            <person name="Suzuki N."/>
            <person name="Matsunaga N."/>
            <person name="Koshihara K."/>
            <person name="Seki M."/>
            <person name="Komiya H."/>
            <person name="Walker B."/>
            <person name="Young S."/>
            <person name="Zeng Q."/>
            <person name="Gargeya S."/>
            <person name="Fitzgerald M."/>
            <person name="Haas B."/>
            <person name="Abouelleil A."/>
            <person name="Allen A.W."/>
            <person name="Alvarado L."/>
            <person name="Arachchi H.M."/>
            <person name="Berlin A.M."/>
            <person name="Chapman S.B."/>
            <person name="Gainer-Dewar J."/>
            <person name="Goldberg J."/>
            <person name="Griggs A."/>
            <person name="Gujja S."/>
            <person name="Hansen M."/>
            <person name="Howarth C."/>
            <person name="Imamovic A."/>
            <person name="Ireland A."/>
            <person name="Larimer J."/>
            <person name="McCowan C."/>
            <person name="Murphy C."/>
            <person name="Pearson M."/>
            <person name="Poon T.W."/>
            <person name="Priest M."/>
            <person name="Roberts A."/>
            <person name="Saif S."/>
            <person name="Shea T."/>
            <person name="Sisk P."/>
            <person name="Sykes S."/>
            <person name="Wortman J."/>
            <person name="Nusbaum C."/>
            <person name="Birren B."/>
        </authorList>
    </citation>
    <scope>NUCLEOTIDE SEQUENCE [LARGE SCALE GENOMIC DNA]</scope>
    <source>
        <strain evidence="1 2">MS-1</strain>
    </source>
</reference>
<protein>
    <recommendedName>
        <fullName evidence="3">Fimbrillin family protein</fullName>
    </recommendedName>
</protein>
<organism evidence="1 2">
    <name type="scientific">Parabacteroides gordonii MS-1 = DSM 23371</name>
    <dbReference type="NCBI Taxonomy" id="1203610"/>
    <lineage>
        <taxon>Bacteria</taxon>
        <taxon>Pseudomonadati</taxon>
        <taxon>Bacteroidota</taxon>
        <taxon>Bacteroidia</taxon>
        <taxon>Bacteroidales</taxon>
        <taxon>Tannerellaceae</taxon>
        <taxon>Parabacteroides</taxon>
    </lineage>
</organism>
<name>A0A0F5IY03_9BACT</name>
<gene>
    <name evidence="1" type="ORF">HMPREF1536_04010</name>
</gene>
<dbReference type="CDD" id="cd13121">
    <property type="entry name" value="BF2867_like_C"/>
    <property type="match status" value="1"/>
</dbReference>
<proteinExistence type="predicted"/>
<dbReference type="PATRIC" id="fig|1203610.3.peg.4087"/>
<dbReference type="STRING" id="1203610.HMPREF1536_04010"/>
<dbReference type="Gene3D" id="2.60.40.2620">
    <property type="entry name" value="Fimbrillin-like"/>
    <property type="match status" value="1"/>
</dbReference>
<sequence length="316" mass="33890">MKRLLIYMACVWVLSGCSPEGTPLLPSSNAIRFISGISVEVTKSGGPVSGTTLPAGGRIGLYAVSEQTGEGESDKQVVMNNLPGTIGAEGAIDYDPVKYYETGRKYAFYACYPYTSAPNYTDAAQMPSISVSLATHADAQEDYMWAALPEVIAAPGGTAAQKFTFCHALCRIRIRVWNGSTGEVLLNGISLTAPGSGTLSLSDGNWTETNEAGSNIFTSFTLFHPAEPVELQKDAFYEVPASLLQLPIGEEAMKQQTFCLLIAGETYDIHPSTPAGGWQPGRSYLYTVWYATDGISFKGTVEDWNTVSGGDIEPEE</sequence>
<dbReference type="Pfam" id="PF13149">
    <property type="entry name" value="Mfa_like_1"/>
    <property type="match status" value="1"/>
</dbReference>
<dbReference type="InterPro" id="IPR025049">
    <property type="entry name" value="Mfa-like_1"/>
</dbReference>
<evidence type="ECO:0000313" key="1">
    <source>
        <dbReference type="EMBL" id="KKB50474.1"/>
    </source>
</evidence>
<dbReference type="PROSITE" id="PS51257">
    <property type="entry name" value="PROKAR_LIPOPROTEIN"/>
    <property type="match status" value="1"/>
</dbReference>
<evidence type="ECO:0008006" key="3">
    <source>
        <dbReference type="Google" id="ProtNLM"/>
    </source>
</evidence>
<dbReference type="EMBL" id="AQHW01000020">
    <property type="protein sequence ID" value="KKB50474.1"/>
    <property type="molecule type" value="Genomic_DNA"/>
</dbReference>
<dbReference type="Gene3D" id="2.60.40.2630">
    <property type="match status" value="1"/>
</dbReference>
<accession>A0A0F5IY03</accession>
<evidence type="ECO:0000313" key="2">
    <source>
        <dbReference type="Proteomes" id="UP000033035"/>
    </source>
</evidence>
<dbReference type="CDD" id="cd13120">
    <property type="entry name" value="BF2867_like_N"/>
    <property type="match status" value="1"/>
</dbReference>
<dbReference type="AlphaFoldDB" id="A0A0F5IY03"/>
<dbReference type="Proteomes" id="UP000033035">
    <property type="component" value="Unassembled WGS sequence"/>
</dbReference>
<dbReference type="HOGENOM" id="CLU_879547_0_0_10"/>
<dbReference type="InterPro" id="IPR042278">
    <property type="entry name" value="Mfa-like_1_N"/>
</dbReference>
<comment type="caution">
    <text evidence="1">The sequence shown here is derived from an EMBL/GenBank/DDBJ whole genome shotgun (WGS) entry which is preliminary data.</text>
</comment>
<dbReference type="RefSeq" id="WP_028729454.1">
    <property type="nucleotide sequence ID" value="NZ_KE386763.1"/>
</dbReference>